<dbReference type="EMBL" id="BPLR01021610">
    <property type="protein sequence ID" value="GIX91728.1"/>
    <property type="molecule type" value="Genomic_DNA"/>
</dbReference>
<evidence type="ECO:0000313" key="3">
    <source>
        <dbReference type="Proteomes" id="UP001054945"/>
    </source>
</evidence>
<evidence type="ECO:0000256" key="1">
    <source>
        <dbReference type="SAM" id="Phobius"/>
    </source>
</evidence>
<protein>
    <submittedName>
        <fullName evidence="2">Uncharacterized protein</fullName>
    </submittedName>
</protein>
<gene>
    <name evidence="2" type="ORF">CEXT_757901</name>
</gene>
<organism evidence="2 3">
    <name type="scientific">Caerostris extrusa</name>
    <name type="common">Bark spider</name>
    <name type="synonym">Caerostris bankana</name>
    <dbReference type="NCBI Taxonomy" id="172846"/>
    <lineage>
        <taxon>Eukaryota</taxon>
        <taxon>Metazoa</taxon>
        <taxon>Ecdysozoa</taxon>
        <taxon>Arthropoda</taxon>
        <taxon>Chelicerata</taxon>
        <taxon>Arachnida</taxon>
        <taxon>Araneae</taxon>
        <taxon>Araneomorphae</taxon>
        <taxon>Entelegynae</taxon>
        <taxon>Araneoidea</taxon>
        <taxon>Araneidae</taxon>
        <taxon>Caerostris</taxon>
    </lineage>
</organism>
<comment type="caution">
    <text evidence="2">The sequence shown here is derived from an EMBL/GenBank/DDBJ whole genome shotgun (WGS) entry which is preliminary data.</text>
</comment>
<sequence length="118" mass="13527">MRLRFKRFTDSVCCSSWIYFAVGVIGYLFVRKSSEKKHLNLCGILKPCKLILLVCAVHMFLCFGGGYPTYQLNCLGCRPEYDILENRVSKILTEYLQQEQVSELLSGERCPLFRGSGE</sequence>
<keyword evidence="1" id="KW-0812">Transmembrane</keyword>
<name>A0AAV4P6T9_CAEEX</name>
<keyword evidence="1" id="KW-1133">Transmembrane helix</keyword>
<dbReference type="Proteomes" id="UP001054945">
    <property type="component" value="Unassembled WGS sequence"/>
</dbReference>
<accession>A0AAV4P6T9</accession>
<dbReference type="AlphaFoldDB" id="A0AAV4P6T9"/>
<keyword evidence="3" id="KW-1185">Reference proteome</keyword>
<feature type="transmembrane region" description="Helical" evidence="1">
    <location>
        <begin position="50"/>
        <end position="70"/>
    </location>
</feature>
<evidence type="ECO:0000313" key="2">
    <source>
        <dbReference type="EMBL" id="GIX91728.1"/>
    </source>
</evidence>
<reference evidence="2 3" key="1">
    <citation type="submission" date="2021-06" db="EMBL/GenBank/DDBJ databases">
        <title>Caerostris extrusa draft genome.</title>
        <authorList>
            <person name="Kono N."/>
            <person name="Arakawa K."/>
        </authorList>
    </citation>
    <scope>NUCLEOTIDE SEQUENCE [LARGE SCALE GENOMIC DNA]</scope>
</reference>
<proteinExistence type="predicted"/>
<keyword evidence="1" id="KW-0472">Membrane</keyword>
<feature type="transmembrane region" description="Helical" evidence="1">
    <location>
        <begin position="12"/>
        <end position="30"/>
    </location>
</feature>